<comment type="caution">
    <text evidence="1">The sequence shown here is derived from an EMBL/GenBank/DDBJ whole genome shotgun (WGS) entry which is preliminary data.</text>
</comment>
<protein>
    <submittedName>
        <fullName evidence="1">ABC-type transport system substrate-binding protein</fullName>
    </submittedName>
</protein>
<accession>A0A852ZUG4</accession>
<evidence type="ECO:0000313" key="1">
    <source>
        <dbReference type="EMBL" id="NYH92326.1"/>
    </source>
</evidence>
<reference evidence="1 2" key="1">
    <citation type="submission" date="2020-07" db="EMBL/GenBank/DDBJ databases">
        <title>Sequencing the genomes of 1000 actinobacteria strains.</title>
        <authorList>
            <person name="Klenk H.-P."/>
        </authorList>
    </citation>
    <scope>NUCLEOTIDE SEQUENCE [LARGE SCALE GENOMIC DNA]</scope>
    <source>
        <strain evidence="1 2">DSM 18448</strain>
    </source>
</reference>
<organism evidence="1 2">
    <name type="scientific">Actinopolymorpha rutila</name>
    <dbReference type="NCBI Taxonomy" id="446787"/>
    <lineage>
        <taxon>Bacteria</taxon>
        <taxon>Bacillati</taxon>
        <taxon>Actinomycetota</taxon>
        <taxon>Actinomycetes</taxon>
        <taxon>Propionibacteriales</taxon>
        <taxon>Actinopolymorphaceae</taxon>
        <taxon>Actinopolymorpha</taxon>
    </lineage>
</organism>
<sequence length="78" mass="9193">MELYQQLQRTPDKEARYRLMREILGIAREEFYVIGTVLEEQGYGIVSDRMHNVVRSMPESHIYNTPAPTNPEQYFQTG</sequence>
<dbReference type="Proteomes" id="UP000579605">
    <property type="component" value="Unassembled WGS sequence"/>
</dbReference>
<name>A0A852ZUG4_9ACTN</name>
<dbReference type="AlphaFoldDB" id="A0A852ZUG4"/>
<dbReference type="EMBL" id="JACBZH010000001">
    <property type="protein sequence ID" value="NYH92326.1"/>
    <property type="molecule type" value="Genomic_DNA"/>
</dbReference>
<proteinExistence type="predicted"/>
<gene>
    <name evidence="1" type="ORF">F4554_004964</name>
</gene>
<keyword evidence="2" id="KW-1185">Reference proteome</keyword>
<evidence type="ECO:0000313" key="2">
    <source>
        <dbReference type="Proteomes" id="UP000579605"/>
    </source>
</evidence>